<dbReference type="HOGENOM" id="CLU_1533710_0_0_1"/>
<protein>
    <submittedName>
        <fullName evidence="1">Uncharacterized protein</fullName>
    </submittedName>
</protein>
<evidence type="ECO:0000313" key="1">
    <source>
        <dbReference type="EMBL" id="KHJ32508.1"/>
    </source>
</evidence>
<keyword evidence="2" id="KW-1185">Reference proteome</keyword>
<accession>A0A0B1P2J1</accession>
<dbReference type="EMBL" id="JNVN01002028">
    <property type="protein sequence ID" value="KHJ32508.1"/>
    <property type="molecule type" value="Genomic_DNA"/>
</dbReference>
<dbReference type="AlphaFoldDB" id="A0A0B1P2J1"/>
<reference evidence="1 2" key="1">
    <citation type="journal article" date="2014" name="BMC Genomics">
        <title>Adaptive genomic structural variation in the grape powdery mildew pathogen, Erysiphe necator.</title>
        <authorList>
            <person name="Jones L."/>
            <person name="Riaz S."/>
            <person name="Morales-Cruz A."/>
            <person name="Amrine K.C."/>
            <person name="McGuire B."/>
            <person name="Gubler W.D."/>
            <person name="Walker M.A."/>
            <person name="Cantu D."/>
        </authorList>
    </citation>
    <scope>NUCLEOTIDE SEQUENCE [LARGE SCALE GENOMIC DNA]</scope>
    <source>
        <strain evidence="2">c</strain>
    </source>
</reference>
<organism evidence="1 2">
    <name type="scientific">Uncinula necator</name>
    <name type="common">Grape powdery mildew</name>
    <dbReference type="NCBI Taxonomy" id="52586"/>
    <lineage>
        <taxon>Eukaryota</taxon>
        <taxon>Fungi</taxon>
        <taxon>Dikarya</taxon>
        <taxon>Ascomycota</taxon>
        <taxon>Pezizomycotina</taxon>
        <taxon>Leotiomycetes</taxon>
        <taxon>Erysiphales</taxon>
        <taxon>Erysiphaceae</taxon>
        <taxon>Erysiphe</taxon>
    </lineage>
</organism>
<gene>
    <name evidence="1" type="ORF">EV44_g3555</name>
</gene>
<sequence>MKFTASKPSQNHRGTEDPTMVKILQEIKTIKTAFSMAHGPARVPGQTWAAAAKGPEVASTTLRIQNEEEKKEISKLSSEELVEKIGMKEIVGARSMTNGQIKIFFPGDETWQIMEKQRDWTQKLAPTAQNVSRSYQVLLHDMPLTFDPDNHEHIRNFNRLTPSIYKGLLSKGLLG</sequence>
<dbReference type="Proteomes" id="UP000030854">
    <property type="component" value="Unassembled WGS sequence"/>
</dbReference>
<name>A0A0B1P2J1_UNCNE</name>
<comment type="caution">
    <text evidence="1">The sequence shown here is derived from an EMBL/GenBank/DDBJ whole genome shotgun (WGS) entry which is preliminary data.</text>
</comment>
<evidence type="ECO:0000313" key="2">
    <source>
        <dbReference type="Proteomes" id="UP000030854"/>
    </source>
</evidence>
<proteinExistence type="predicted"/>